<sequence>MVGFCISFSRETTLSLRLSILLSVLIVLASPHPAGWTKDLLPAEPDVSTRVDELYDHEARLFLILYSLEGNGKVDYVTGRLVQEYARSNYGNPVYQTEAQPLFYWWNHTMWNDPEQDGVNGNERVYQEGVEFDISRYKPCLFNGQPC</sequence>
<dbReference type="KEGG" id="nmv:NITMOv2_2309"/>
<dbReference type="STRING" id="42253.NITMOv2_2309"/>
<dbReference type="AlphaFoldDB" id="A0A0K2GCX9"/>
<proteinExistence type="predicted"/>
<protein>
    <submittedName>
        <fullName evidence="1">Uncharacterized protein</fullName>
    </submittedName>
</protein>
<gene>
    <name evidence="1" type="ORF">NITMOv2_2309</name>
</gene>
<dbReference type="OrthoDB" id="9792250at2"/>
<dbReference type="EMBL" id="CP011801">
    <property type="protein sequence ID" value="ALA58724.1"/>
    <property type="molecule type" value="Genomic_DNA"/>
</dbReference>
<keyword evidence="2" id="KW-1185">Reference proteome</keyword>
<organism evidence="1 2">
    <name type="scientific">Nitrospira moscoviensis</name>
    <dbReference type="NCBI Taxonomy" id="42253"/>
    <lineage>
        <taxon>Bacteria</taxon>
        <taxon>Pseudomonadati</taxon>
        <taxon>Nitrospirota</taxon>
        <taxon>Nitrospiria</taxon>
        <taxon>Nitrospirales</taxon>
        <taxon>Nitrospiraceae</taxon>
        <taxon>Nitrospira</taxon>
    </lineage>
</organism>
<dbReference type="Proteomes" id="UP000069205">
    <property type="component" value="Chromosome"/>
</dbReference>
<name>A0A0K2GCX9_NITMO</name>
<evidence type="ECO:0000313" key="2">
    <source>
        <dbReference type="Proteomes" id="UP000069205"/>
    </source>
</evidence>
<evidence type="ECO:0000313" key="1">
    <source>
        <dbReference type="EMBL" id="ALA58724.1"/>
    </source>
</evidence>
<accession>A0A0K2GCX9</accession>
<dbReference type="PATRIC" id="fig|42253.5.peg.2275"/>
<reference evidence="1 2" key="1">
    <citation type="journal article" date="2015" name="Proc. Natl. Acad. Sci. U.S.A.">
        <title>Expanded metabolic versatility of ubiquitous nitrite-oxidizing bacteria from the genus Nitrospira.</title>
        <authorList>
            <person name="Koch H."/>
            <person name="Lucker S."/>
            <person name="Albertsen M."/>
            <person name="Kitzinger K."/>
            <person name="Herbold C."/>
            <person name="Spieck E."/>
            <person name="Nielsen P.H."/>
            <person name="Wagner M."/>
            <person name="Daims H."/>
        </authorList>
    </citation>
    <scope>NUCLEOTIDE SEQUENCE [LARGE SCALE GENOMIC DNA]</scope>
    <source>
        <strain evidence="1 2">NSP M-1</strain>
    </source>
</reference>